<dbReference type="Pfam" id="PF14698">
    <property type="entry name" value="ASL_C2"/>
    <property type="match status" value="1"/>
</dbReference>
<keyword evidence="3" id="KW-0055">Arginine biosynthesis</keyword>
<evidence type="ECO:0000256" key="3">
    <source>
        <dbReference type="ARBA" id="ARBA00022571"/>
    </source>
</evidence>
<keyword evidence="3" id="KW-0028">Amino-acid biosynthesis</keyword>
<name>A0ABP9WAY0_9DEIO</name>
<evidence type="ECO:0000259" key="4">
    <source>
        <dbReference type="Pfam" id="PF00206"/>
    </source>
</evidence>
<gene>
    <name evidence="6" type="primary">argH_2</name>
    <name evidence="6" type="ORF">Dcar01_02659</name>
</gene>
<organism evidence="6 7">
    <name type="scientific">Deinococcus carri</name>
    <dbReference type="NCBI Taxonomy" id="1211323"/>
    <lineage>
        <taxon>Bacteria</taxon>
        <taxon>Thermotogati</taxon>
        <taxon>Deinococcota</taxon>
        <taxon>Deinococci</taxon>
        <taxon>Deinococcales</taxon>
        <taxon>Deinococcaceae</taxon>
        <taxon>Deinococcus</taxon>
    </lineage>
</organism>
<evidence type="ECO:0000256" key="2">
    <source>
        <dbReference type="ARBA" id="ARBA00012338"/>
    </source>
</evidence>
<dbReference type="InterPro" id="IPR000362">
    <property type="entry name" value="Fumarate_lyase_fam"/>
</dbReference>
<dbReference type="InterPro" id="IPR009049">
    <property type="entry name" value="Argininosuccinate_lyase"/>
</dbReference>
<evidence type="ECO:0000313" key="7">
    <source>
        <dbReference type="Proteomes" id="UP001401887"/>
    </source>
</evidence>
<evidence type="ECO:0000259" key="5">
    <source>
        <dbReference type="Pfam" id="PF14698"/>
    </source>
</evidence>
<dbReference type="SUPFAM" id="SSF48557">
    <property type="entry name" value="L-aspartase-like"/>
    <property type="match status" value="1"/>
</dbReference>
<proteinExistence type="predicted"/>
<feature type="domain" description="Argininosuccinate lyase C-terminal" evidence="5">
    <location>
        <begin position="353"/>
        <end position="418"/>
    </location>
</feature>
<dbReference type="InterPro" id="IPR029419">
    <property type="entry name" value="Arg_succ_lyase_C"/>
</dbReference>
<dbReference type="EMBL" id="BAABRP010000011">
    <property type="protein sequence ID" value="GAA5513910.1"/>
    <property type="molecule type" value="Genomic_DNA"/>
</dbReference>
<comment type="pathway">
    <text evidence="1">Amino-acid biosynthesis; L-arginine biosynthesis; L-arginine from L-ornithine and carbamoyl phosphate: step 3/3.</text>
</comment>
<dbReference type="PRINTS" id="PR00145">
    <property type="entry name" value="ARGSUCLYASE"/>
</dbReference>
<dbReference type="Gene3D" id="1.10.40.30">
    <property type="entry name" value="Fumarase/aspartase (C-terminal domain)"/>
    <property type="match status" value="1"/>
</dbReference>
<dbReference type="PROSITE" id="PS00163">
    <property type="entry name" value="FUMARATE_LYASES"/>
    <property type="match status" value="1"/>
</dbReference>
<reference evidence="6 7" key="1">
    <citation type="submission" date="2024-02" db="EMBL/GenBank/DDBJ databases">
        <title>Deinococcus carri NBRC 110142.</title>
        <authorList>
            <person name="Ichikawa N."/>
            <person name="Katano-Makiyama Y."/>
            <person name="Hidaka K."/>
        </authorList>
    </citation>
    <scope>NUCLEOTIDE SEQUENCE [LARGE SCALE GENOMIC DNA]</scope>
    <source>
        <strain evidence="6 7">NBRC 110142</strain>
    </source>
</reference>
<sequence>MWHDTYLRTVLQPDYAYALAHLLPHLFDALTAHALMLEAQQVPHAGEAAALLRTLRRRPFPPHDPQVEDVFFALDRRLAGENGQAAGALRTALSRNDLDMALYRLSAREELLEAARHLLRLRRTLLDLAAREVNAVIVAYTHHQPAQPTTLAHYLGALENVLSRDTGRMFGALAHVNLSPLGAVALAGTSFPIDRELTARLLAFDRPVENTYDAVSTSDWQVELAGVVTVAATTLSRAVHDLLLWASRGLLTLEDGLVQGSSVMPQKRNPVALEHARTRFSRAIGMTQTIVFSAHNVPFGDINDPGTDMQPPLHQMWQEFREGLELLTAALTNPQVNRAAWRREAGAGEAALTELADVLARQGGGGFREAHATAKALLARLQAAGRTLGSATPEDLAALGVTLPAGDLAAALDPAAFIARRTTYGGPAPTVMGKALTAARERLEQDTRRHGAVTGRFAAARTFLAGEE</sequence>
<dbReference type="Pfam" id="PF00206">
    <property type="entry name" value="Lyase_1"/>
    <property type="match status" value="1"/>
</dbReference>
<dbReference type="InterPro" id="IPR022761">
    <property type="entry name" value="Fumarate_lyase_N"/>
</dbReference>
<dbReference type="PANTHER" id="PTHR43814">
    <property type="entry name" value="ARGININOSUCCINATE LYASE"/>
    <property type="match status" value="1"/>
</dbReference>
<dbReference type="RefSeq" id="WP_345465966.1">
    <property type="nucleotide sequence ID" value="NZ_BAABRP010000011.1"/>
</dbReference>
<dbReference type="Proteomes" id="UP001401887">
    <property type="component" value="Unassembled WGS sequence"/>
</dbReference>
<dbReference type="InterPro" id="IPR008948">
    <property type="entry name" value="L-Aspartase-like"/>
</dbReference>
<accession>A0ABP9WAY0</accession>
<dbReference type="PANTHER" id="PTHR43814:SF1">
    <property type="entry name" value="ARGININOSUCCINATE LYASE"/>
    <property type="match status" value="1"/>
</dbReference>
<keyword evidence="6" id="KW-0456">Lyase</keyword>
<dbReference type="Gene3D" id="1.20.200.10">
    <property type="entry name" value="Fumarase/aspartase (Central domain)"/>
    <property type="match status" value="1"/>
</dbReference>
<dbReference type="InterPro" id="IPR024083">
    <property type="entry name" value="Fumarase/histidase_N"/>
</dbReference>
<dbReference type="InterPro" id="IPR020557">
    <property type="entry name" value="Fumarate_lyase_CS"/>
</dbReference>
<comment type="caution">
    <text evidence="6">The sequence shown here is derived from an EMBL/GenBank/DDBJ whole genome shotgun (WGS) entry which is preliminary data.</text>
</comment>
<protein>
    <recommendedName>
        <fullName evidence="2">argininosuccinate lyase</fullName>
        <ecNumber evidence="2">4.3.2.1</ecNumber>
    </recommendedName>
</protein>
<dbReference type="PRINTS" id="PR00149">
    <property type="entry name" value="FUMRATELYASE"/>
</dbReference>
<evidence type="ECO:0000256" key="1">
    <source>
        <dbReference type="ARBA" id="ARBA00004941"/>
    </source>
</evidence>
<dbReference type="Gene3D" id="1.10.275.10">
    <property type="entry name" value="Fumarase/aspartase (N-terminal domain)"/>
    <property type="match status" value="1"/>
</dbReference>
<dbReference type="EC" id="4.3.2.1" evidence="2"/>
<dbReference type="GO" id="GO:0016829">
    <property type="term" value="F:lyase activity"/>
    <property type="evidence" value="ECO:0007669"/>
    <property type="project" value="UniProtKB-KW"/>
</dbReference>
<feature type="domain" description="Fumarate lyase N-terminal" evidence="4">
    <location>
        <begin position="81"/>
        <end position="285"/>
    </location>
</feature>
<evidence type="ECO:0000313" key="6">
    <source>
        <dbReference type="EMBL" id="GAA5513910.1"/>
    </source>
</evidence>
<keyword evidence="7" id="KW-1185">Reference proteome</keyword>